<gene>
    <name evidence="1" type="ORF">PCON_11557</name>
</gene>
<dbReference type="EMBL" id="HF935656">
    <property type="protein sequence ID" value="CCX11963.1"/>
    <property type="molecule type" value="Genomic_DNA"/>
</dbReference>
<evidence type="ECO:0000313" key="1">
    <source>
        <dbReference type="EMBL" id="CCX11963.1"/>
    </source>
</evidence>
<protein>
    <submittedName>
        <fullName evidence="1">Uncharacterized protein</fullName>
    </submittedName>
</protein>
<accession>U4LC14</accession>
<sequence length="18" mass="2248">MLYIFTRQTKSVEAKYIR</sequence>
<dbReference type="Proteomes" id="UP000018144">
    <property type="component" value="Unassembled WGS sequence"/>
</dbReference>
<keyword evidence="2" id="KW-1185">Reference proteome</keyword>
<proteinExistence type="predicted"/>
<dbReference type="AlphaFoldDB" id="U4LC14"/>
<evidence type="ECO:0000313" key="2">
    <source>
        <dbReference type="Proteomes" id="UP000018144"/>
    </source>
</evidence>
<name>U4LC14_PYROM</name>
<reference evidence="1 2" key="1">
    <citation type="journal article" date="2013" name="PLoS Genet.">
        <title>The genome and development-dependent transcriptomes of Pyronema confluens: a window into fungal evolution.</title>
        <authorList>
            <person name="Traeger S."/>
            <person name="Altegoer F."/>
            <person name="Freitag M."/>
            <person name="Gabaldon T."/>
            <person name="Kempken F."/>
            <person name="Kumar A."/>
            <person name="Marcet-Houben M."/>
            <person name="Poggeler S."/>
            <person name="Stajich J.E."/>
            <person name="Nowrousian M."/>
        </authorList>
    </citation>
    <scope>NUCLEOTIDE SEQUENCE [LARGE SCALE GENOMIC DNA]</scope>
    <source>
        <strain evidence="2">CBS 100304</strain>
        <tissue evidence="1">Vegetative mycelium</tissue>
    </source>
</reference>
<organism evidence="1 2">
    <name type="scientific">Pyronema omphalodes (strain CBS 100304)</name>
    <name type="common">Pyronema confluens</name>
    <dbReference type="NCBI Taxonomy" id="1076935"/>
    <lineage>
        <taxon>Eukaryota</taxon>
        <taxon>Fungi</taxon>
        <taxon>Dikarya</taxon>
        <taxon>Ascomycota</taxon>
        <taxon>Pezizomycotina</taxon>
        <taxon>Pezizomycetes</taxon>
        <taxon>Pezizales</taxon>
        <taxon>Pyronemataceae</taxon>
        <taxon>Pyronema</taxon>
    </lineage>
</organism>